<dbReference type="Gramene" id="mRNA:HanXRQr2_Chr07g0284311">
    <property type="protein sequence ID" value="CDS:HanXRQr2_Chr07g0284311.1"/>
    <property type="gene ID" value="HanXRQr2_Chr07g0284311"/>
</dbReference>
<evidence type="ECO:0000313" key="1">
    <source>
        <dbReference type="EMBL" id="KAF5797743.1"/>
    </source>
</evidence>
<dbReference type="Proteomes" id="UP000215914">
    <property type="component" value="Unassembled WGS sequence"/>
</dbReference>
<dbReference type="AlphaFoldDB" id="A0A9K3IIX8"/>
<accession>A0A9K3IIX8</accession>
<sequence length="82" mass="10070">MTMRVLQHLVCLFCFFTSSYLEFGIFFCNLKKLEFFKHRLDYIYWESTYFISAYLTLFPHHKIRALTHKRKLLSLNSFVLDF</sequence>
<comment type="caution">
    <text evidence="1">The sequence shown here is derived from an EMBL/GenBank/DDBJ whole genome shotgun (WGS) entry which is preliminary data.</text>
</comment>
<organism evidence="1 2">
    <name type="scientific">Helianthus annuus</name>
    <name type="common">Common sunflower</name>
    <dbReference type="NCBI Taxonomy" id="4232"/>
    <lineage>
        <taxon>Eukaryota</taxon>
        <taxon>Viridiplantae</taxon>
        <taxon>Streptophyta</taxon>
        <taxon>Embryophyta</taxon>
        <taxon>Tracheophyta</taxon>
        <taxon>Spermatophyta</taxon>
        <taxon>Magnoliopsida</taxon>
        <taxon>eudicotyledons</taxon>
        <taxon>Gunneridae</taxon>
        <taxon>Pentapetalae</taxon>
        <taxon>asterids</taxon>
        <taxon>campanulids</taxon>
        <taxon>Asterales</taxon>
        <taxon>Asteraceae</taxon>
        <taxon>Asteroideae</taxon>
        <taxon>Heliantheae alliance</taxon>
        <taxon>Heliantheae</taxon>
        <taxon>Helianthus</taxon>
    </lineage>
</organism>
<gene>
    <name evidence="1" type="ORF">HanXRQr2_Chr07g0284311</name>
</gene>
<evidence type="ECO:0000313" key="2">
    <source>
        <dbReference type="Proteomes" id="UP000215914"/>
    </source>
</evidence>
<protein>
    <submittedName>
        <fullName evidence="1">Uncharacterized protein</fullName>
    </submittedName>
</protein>
<reference evidence="1" key="1">
    <citation type="journal article" date="2017" name="Nature">
        <title>The sunflower genome provides insights into oil metabolism, flowering and Asterid evolution.</title>
        <authorList>
            <person name="Badouin H."/>
            <person name="Gouzy J."/>
            <person name="Grassa C.J."/>
            <person name="Murat F."/>
            <person name="Staton S.E."/>
            <person name="Cottret L."/>
            <person name="Lelandais-Briere C."/>
            <person name="Owens G.L."/>
            <person name="Carrere S."/>
            <person name="Mayjonade B."/>
            <person name="Legrand L."/>
            <person name="Gill N."/>
            <person name="Kane N.C."/>
            <person name="Bowers J.E."/>
            <person name="Hubner S."/>
            <person name="Bellec A."/>
            <person name="Berard A."/>
            <person name="Berges H."/>
            <person name="Blanchet N."/>
            <person name="Boniface M.C."/>
            <person name="Brunel D."/>
            <person name="Catrice O."/>
            <person name="Chaidir N."/>
            <person name="Claudel C."/>
            <person name="Donnadieu C."/>
            <person name="Faraut T."/>
            <person name="Fievet G."/>
            <person name="Helmstetter N."/>
            <person name="King M."/>
            <person name="Knapp S.J."/>
            <person name="Lai Z."/>
            <person name="Le Paslier M.C."/>
            <person name="Lippi Y."/>
            <person name="Lorenzon L."/>
            <person name="Mandel J.R."/>
            <person name="Marage G."/>
            <person name="Marchand G."/>
            <person name="Marquand E."/>
            <person name="Bret-Mestries E."/>
            <person name="Morien E."/>
            <person name="Nambeesan S."/>
            <person name="Nguyen T."/>
            <person name="Pegot-Espagnet P."/>
            <person name="Pouilly N."/>
            <person name="Raftis F."/>
            <person name="Sallet E."/>
            <person name="Schiex T."/>
            <person name="Thomas J."/>
            <person name="Vandecasteele C."/>
            <person name="Vares D."/>
            <person name="Vear F."/>
            <person name="Vautrin S."/>
            <person name="Crespi M."/>
            <person name="Mangin B."/>
            <person name="Burke J.M."/>
            <person name="Salse J."/>
            <person name="Munos S."/>
            <person name="Vincourt P."/>
            <person name="Rieseberg L.H."/>
            <person name="Langlade N.B."/>
        </authorList>
    </citation>
    <scope>NUCLEOTIDE SEQUENCE</scope>
    <source>
        <tissue evidence="1">Leaves</tissue>
    </source>
</reference>
<dbReference type="EMBL" id="MNCJ02000322">
    <property type="protein sequence ID" value="KAF5797743.1"/>
    <property type="molecule type" value="Genomic_DNA"/>
</dbReference>
<proteinExistence type="predicted"/>
<reference evidence="1" key="2">
    <citation type="submission" date="2020-06" db="EMBL/GenBank/DDBJ databases">
        <title>Helianthus annuus Genome sequencing and assembly Release 2.</title>
        <authorList>
            <person name="Gouzy J."/>
            <person name="Langlade N."/>
            <person name="Munos S."/>
        </authorList>
    </citation>
    <scope>NUCLEOTIDE SEQUENCE</scope>
    <source>
        <tissue evidence="1">Leaves</tissue>
    </source>
</reference>
<keyword evidence="2" id="KW-1185">Reference proteome</keyword>
<name>A0A9K3IIX8_HELAN</name>